<organism evidence="4 5">
    <name type="scientific">Aquisalimonas asiatica</name>
    <dbReference type="NCBI Taxonomy" id="406100"/>
    <lineage>
        <taxon>Bacteria</taxon>
        <taxon>Pseudomonadati</taxon>
        <taxon>Pseudomonadota</taxon>
        <taxon>Gammaproteobacteria</taxon>
        <taxon>Chromatiales</taxon>
        <taxon>Ectothiorhodospiraceae</taxon>
        <taxon>Aquisalimonas</taxon>
    </lineage>
</organism>
<evidence type="ECO:0000313" key="5">
    <source>
        <dbReference type="Proteomes" id="UP000199657"/>
    </source>
</evidence>
<gene>
    <name evidence="4" type="ORF">SAMN04488052_10194</name>
</gene>
<protein>
    <recommendedName>
        <fullName evidence="3">Calcineurin-like phosphoesterase domain-containing protein</fullName>
    </recommendedName>
</protein>
<evidence type="ECO:0000313" key="4">
    <source>
        <dbReference type="EMBL" id="SEO44167.1"/>
    </source>
</evidence>
<dbReference type="OrthoDB" id="9780884at2"/>
<dbReference type="GO" id="GO:0008758">
    <property type="term" value="F:UDP-2,3-diacylglucosamine hydrolase activity"/>
    <property type="evidence" value="ECO:0007669"/>
    <property type="project" value="TreeGrafter"/>
</dbReference>
<evidence type="ECO:0000256" key="2">
    <source>
        <dbReference type="ARBA" id="ARBA00022801"/>
    </source>
</evidence>
<keyword evidence="1" id="KW-0479">Metal-binding</keyword>
<dbReference type="GO" id="GO:0046872">
    <property type="term" value="F:metal ion binding"/>
    <property type="evidence" value="ECO:0007669"/>
    <property type="project" value="UniProtKB-KW"/>
</dbReference>
<dbReference type="PANTHER" id="PTHR31302">
    <property type="entry name" value="TRANSMEMBRANE PROTEIN WITH METALLOPHOSPHOESTERASE DOMAIN-RELATED"/>
    <property type="match status" value="1"/>
</dbReference>
<dbReference type="InterPro" id="IPR004843">
    <property type="entry name" value="Calcineurin-like_PHP"/>
</dbReference>
<dbReference type="SUPFAM" id="SSF56300">
    <property type="entry name" value="Metallo-dependent phosphatases"/>
    <property type="match status" value="1"/>
</dbReference>
<dbReference type="Proteomes" id="UP000199657">
    <property type="component" value="Unassembled WGS sequence"/>
</dbReference>
<sequence length="316" mass="34386">MDHSDDGLRQYLDGRVFDGHLESRLKREIPGGEPVIDPDSGSIHIENLPLSRICLEYALRITGLYRRGQRNARRLCVREHDLPVPGLTEAMRGYRLLHVSDPHLDVDPGFAEGLADQLSGLQWDACVITGDFRYRTNGNAEPALTGLETVRSALDGPVYAVLGNHDSIRMVPRVEALGIRVLLNEGLVLGPASNTGVWLAGVDDPHYYRQHDIVRALRARPDRMPAILLAHSPEAYRDAAAAGVSAMLCGHTHGGQIRLPGGFALTTNADCPRALASGAWEWQGMTGYTSVGAGASVLDVRYNCPPEVVLHTLTPN</sequence>
<evidence type="ECO:0000256" key="1">
    <source>
        <dbReference type="ARBA" id="ARBA00022723"/>
    </source>
</evidence>
<feature type="domain" description="Calcineurin-like phosphoesterase" evidence="3">
    <location>
        <begin position="95"/>
        <end position="254"/>
    </location>
</feature>
<reference evidence="4 5" key="1">
    <citation type="submission" date="2016-10" db="EMBL/GenBank/DDBJ databases">
        <authorList>
            <person name="de Groot N.N."/>
        </authorList>
    </citation>
    <scope>NUCLEOTIDE SEQUENCE [LARGE SCALE GENOMIC DNA]</scope>
    <source>
        <strain evidence="4 5">CGMCC 1.6291</strain>
    </source>
</reference>
<dbReference type="InterPro" id="IPR051158">
    <property type="entry name" value="Metallophosphoesterase_sf"/>
</dbReference>
<keyword evidence="5" id="KW-1185">Reference proteome</keyword>
<dbReference type="AlphaFoldDB" id="A0A1H8PR23"/>
<dbReference type="RefSeq" id="WP_091638985.1">
    <property type="nucleotide sequence ID" value="NZ_FOEG01000001.1"/>
</dbReference>
<name>A0A1H8PR23_9GAMM</name>
<dbReference type="EMBL" id="FOEG01000001">
    <property type="protein sequence ID" value="SEO44167.1"/>
    <property type="molecule type" value="Genomic_DNA"/>
</dbReference>
<keyword evidence="2" id="KW-0378">Hydrolase</keyword>
<evidence type="ECO:0000259" key="3">
    <source>
        <dbReference type="Pfam" id="PF00149"/>
    </source>
</evidence>
<proteinExistence type="predicted"/>
<accession>A0A1H8PR23</accession>
<dbReference type="Gene3D" id="3.60.21.10">
    <property type="match status" value="1"/>
</dbReference>
<dbReference type="STRING" id="406100.SAMN04488052_10194"/>
<dbReference type="PANTHER" id="PTHR31302:SF31">
    <property type="entry name" value="PHOSPHODIESTERASE YAEI"/>
    <property type="match status" value="1"/>
</dbReference>
<dbReference type="GO" id="GO:0009245">
    <property type="term" value="P:lipid A biosynthetic process"/>
    <property type="evidence" value="ECO:0007669"/>
    <property type="project" value="TreeGrafter"/>
</dbReference>
<dbReference type="InterPro" id="IPR029052">
    <property type="entry name" value="Metallo-depent_PP-like"/>
</dbReference>
<dbReference type="Pfam" id="PF00149">
    <property type="entry name" value="Metallophos"/>
    <property type="match status" value="1"/>
</dbReference>
<dbReference type="GO" id="GO:0016020">
    <property type="term" value="C:membrane"/>
    <property type="evidence" value="ECO:0007669"/>
    <property type="project" value="GOC"/>
</dbReference>